<dbReference type="Gene3D" id="3.90.380.10">
    <property type="entry name" value="Naphthalene 1,2-dioxygenase Alpha Subunit, Chain A, domain 1"/>
    <property type="match status" value="1"/>
</dbReference>
<dbReference type="EMBL" id="VSFG01000009">
    <property type="protein sequence ID" value="TYB41850.1"/>
    <property type="molecule type" value="Genomic_DNA"/>
</dbReference>
<evidence type="ECO:0000256" key="4">
    <source>
        <dbReference type="ARBA" id="ARBA00023002"/>
    </source>
</evidence>
<dbReference type="InterPro" id="IPR001663">
    <property type="entry name" value="Rng_hydr_dOase-A"/>
</dbReference>
<dbReference type="GO" id="GO:0051537">
    <property type="term" value="F:2 iron, 2 sulfur cluster binding"/>
    <property type="evidence" value="ECO:0007669"/>
    <property type="project" value="UniProtKB-KW"/>
</dbReference>
<keyword evidence="3" id="KW-0479">Metal-binding</keyword>
<feature type="domain" description="Rieske" evidence="7">
    <location>
        <begin position="12"/>
        <end position="127"/>
    </location>
</feature>
<evidence type="ECO:0000313" key="8">
    <source>
        <dbReference type="EMBL" id="TYB41850.1"/>
    </source>
</evidence>
<dbReference type="RefSeq" id="WP_067885917.1">
    <property type="nucleotide sequence ID" value="NZ_VSFG01000009.1"/>
</dbReference>
<comment type="caution">
    <text evidence="8">The sequence shown here is derived from an EMBL/GenBank/DDBJ whole genome shotgun (WGS) entry which is preliminary data.</text>
</comment>
<organism evidence="8 9">
    <name type="scientific">Actinomadura chibensis</name>
    <dbReference type="NCBI Taxonomy" id="392828"/>
    <lineage>
        <taxon>Bacteria</taxon>
        <taxon>Bacillati</taxon>
        <taxon>Actinomycetota</taxon>
        <taxon>Actinomycetes</taxon>
        <taxon>Streptosporangiales</taxon>
        <taxon>Thermomonosporaceae</taxon>
        <taxon>Actinomadura</taxon>
    </lineage>
</organism>
<evidence type="ECO:0000256" key="2">
    <source>
        <dbReference type="ARBA" id="ARBA00022714"/>
    </source>
</evidence>
<keyword evidence="2" id="KW-0001">2Fe-2S</keyword>
<evidence type="ECO:0000256" key="1">
    <source>
        <dbReference type="ARBA" id="ARBA00001962"/>
    </source>
</evidence>
<gene>
    <name evidence="8" type="ORF">FXF69_33500</name>
</gene>
<proteinExistence type="predicted"/>
<comment type="cofactor">
    <cofactor evidence="1">
        <name>Fe cation</name>
        <dbReference type="ChEBI" id="CHEBI:24875"/>
    </cofactor>
</comment>
<dbReference type="SUPFAM" id="SSF50022">
    <property type="entry name" value="ISP domain"/>
    <property type="match status" value="1"/>
</dbReference>
<dbReference type="GO" id="GO:0016705">
    <property type="term" value="F:oxidoreductase activity, acting on paired donors, with incorporation or reduction of molecular oxygen"/>
    <property type="evidence" value="ECO:0007669"/>
    <property type="project" value="UniProtKB-ARBA"/>
</dbReference>
<name>A0A5D0NBM6_9ACTN</name>
<dbReference type="AlphaFoldDB" id="A0A5D0NBM6"/>
<dbReference type="InterPro" id="IPR017941">
    <property type="entry name" value="Rieske_2Fe-2S"/>
</dbReference>
<evidence type="ECO:0000259" key="7">
    <source>
        <dbReference type="PROSITE" id="PS51296"/>
    </source>
</evidence>
<dbReference type="Pfam" id="PF00355">
    <property type="entry name" value="Rieske"/>
    <property type="match status" value="1"/>
</dbReference>
<dbReference type="GO" id="GO:0051213">
    <property type="term" value="F:dioxygenase activity"/>
    <property type="evidence" value="ECO:0007669"/>
    <property type="project" value="UniProtKB-KW"/>
</dbReference>
<dbReference type="PANTHER" id="PTHR43756">
    <property type="entry name" value="CHOLINE MONOOXYGENASE, CHLOROPLASTIC"/>
    <property type="match status" value="1"/>
</dbReference>
<evidence type="ECO:0000256" key="3">
    <source>
        <dbReference type="ARBA" id="ARBA00022723"/>
    </source>
</evidence>
<dbReference type="PROSITE" id="PS51296">
    <property type="entry name" value="RIESKE"/>
    <property type="match status" value="1"/>
</dbReference>
<protein>
    <submittedName>
        <fullName evidence="8">Aromatic ring-hydroxylating dioxygenase subunit alpha</fullName>
    </submittedName>
</protein>
<dbReference type="STRING" id="1220554.GCA_001552135_01040"/>
<dbReference type="GO" id="GO:0005506">
    <property type="term" value="F:iron ion binding"/>
    <property type="evidence" value="ECO:0007669"/>
    <property type="project" value="InterPro"/>
</dbReference>
<sequence>MQINDRPGNGEAALVARVDQVPEPGDYLAVDLFGEALVITRDEAGALHALSRVCRHRFMDVLPEEQAPRQGNLPRLTCPYHTWTYRLDGRYAGQLTGAPLMHKVDFDRAACRLPAFALEVWNGFIMVNLDRDAGPLAPRLAGPTERLRAYGLSDWLAAETLTWTGVEANWKVAVENGSESYHHIGTHAESLQPMLPGQATRVDDCDGAWFSMFNPVGRDASAGEEDGHGVVPTLFPPVPGLSAEQRSGLLVIGVFPLLVLTVMPDHAAWFRWLPTGPTTHDAQITVLVPPGARSAPDYAETLAAYRDVYDQVQTEDLVMIRGVQRGLGSATTSGGRFSHLERPLWQFHRYLSRALASPAAAAEPVSGQA</sequence>
<dbReference type="PANTHER" id="PTHR43756:SF5">
    <property type="entry name" value="CHOLINE MONOOXYGENASE, CHLOROPLASTIC"/>
    <property type="match status" value="1"/>
</dbReference>
<reference evidence="8 9" key="1">
    <citation type="submission" date="2019-08" db="EMBL/GenBank/DDBJ databases">
        <title>Actinomadura sp. nov. CYP1-5 isolated from mountain soil.</title>
        <authorList>
            <person name="Songsumanus A."/>
            <person name="Kuncharoen N."/>
            <person name="Kudo T."/>
            <person name="Yuki M."/>
            <person name="Igarashi Y."/>
            <person name="Tanasupawat S."/>
        </authorList>
    </citation>
    <scope>NUCLEOTIDE SEQUENCE [LARGE SCALE GENOMIC DNA]</scope>
    <source>
        <strain evidence="8 9">JCM 14158</strain>
    </source>
</reference>
<keyword evidence="8" id="KW-0223">Dioxygenase</keyword>
<dbReference type="SUPFAM" id="SSF55961">
    <property type="entry name" value="Bet v1-like"/>
    <property type="match status" value="1"/>
</dbReference>
<evidence type="ECO:0000313" key="9">
    <source>
        <dbReference type="Proteomes" id="UP000323380"/>
    </source>
</evidence>
<keyword evidence="6" id="KW-0411">Iron-sulfur</keyword>
<keyword evidence="4" id="KW-0560">Oxidoreductase</keyword>
<dbReference type="Proteomes" id="UP000323380">
    <property type="component" value="Unassembled WGS sequence"/>
</dbReference>
<dbReference type="Gene3D" id="2.102.10.10">
    <property type="entry name" value="Rieske [2Fe-2S] iron-sulphur domain"/>
    <property type="match status" value="1"/>
</dbReference>
<dbReference type="InterPro" id="IPR015879">
    <property type="entry name" value="Ring_hydroxy_dOase_asu_C_dom"/>
</dbReference>
<keyword evidence="9" id="KW-1185">Reference proteome</keyword>
<accession>A0A5D0NBM6</accession>
<dbReference type="CDD" id="cd03469">
    <property type="entry name" value="Rieske_RO_Alpha_N"/>
    <property type="match status" value="1"/>
</dbReference>
<evidence type="ECO:0000256" key="5">
    <source>
        <dbReference type="ARBA" id="ARBA00023004"/>
    </source>
</evidence>
<evidence type="ECO:0000256" key="6">
    <source>
        <dbReference type="ARBA" id="ARBA00023014"/>
    </source>
</evidence>
<dbReference type="GO" id="GO:0004497">
    <property type="term" value="F:monooxygenase activity"/>
    <property type="evidence" value="ECO:0007669"/>
    <property type="project" value="UniProtKB-ARBA"/>
</dbReference>
<dbReference type="InterPro" id="IPR036922">
    <property type="entry name" value="Rieske_2Fe-2S_sf"/>
</dbReference>
<dbReference type="Pfam" id="PF00848">
    <property type="entry name" value="Ring_hydroxyl_A"/>
    <property type="match status" value="1"/>
</dbReference>
<keyword evidence="5" id="KW-0408">Iron</keyword>
<dbReference type="PRINTS" id="PR00090">
    <property type="entry name" value="RNGDIOXGNASE"/>
</dbReference>